<reference evidence="1" key="1">
    <citation type="submission" date="2021-06" db="EMBL/GenBank/DDBJ databases">
        <authorList>
            <person name="Kallberg Y."/>
            <person name="Tangrot J."/>
            <person name="Rosling A."/>
        </authorList>
    </citation>
    <scope>NUCLEOTIDE SEQUENCE</scope>
    <source>
        <strain evidence="1">MT106</strain>
    </source>
</reference>
<evidence type="ECO:0000313" key="2">
    <source>
        <dbReference type="Proteomes" id="UP000789831"/>
    </source>
</evidence>
<dbReference type="EMBL" id="CAJVPL010000510">
    <property type="protein sequence ID" value="CAG8504942.1"/>
    <property type="molecule type" value="Genomic_DNA"/>
</dbReference>
<dbReference type="AlphaFoldDB" id="A0A9N8ZS29"/>
<gene>
    <name evidence="1" type="ORF">AGERDE_LOCUS4441</name>
</gene>
<organism evidence="1 2">
    <name type="scientific">Ambispora gerdemannii</name>
    <dbReference type="NCBI Taxonomy" id="144530"/>
    <lineage>
        <taxon>Eukaryota</taxon>
        <taxon>Fungi</taxon>
        <taxon>Fungi incertae sedis</taxon>
        <taxon>Mucoromycota</taxon>
        <taxon>Glomeromycotina</taxon>
        <taxon>Glomeromycetes</taxon>
        <taxon>Archaeosporales</taxon>
        <taxon>Ambisporaceae</taxon>
        <taxon>Ambispora</taxon>
    </lineage>
</organism>
<dbReference type="Proteomes" id="UP000789831">
    <property type="component" value="Unassembled WGS sequence"/>
</dbReference>
<accession>A0A9N8ZS29</accession>
<keyword evidence="2" id="KW-1185">Reference proteome</keyword>
<sequence>MSKNSSGISKPNFTAIINKITPTSNSKLPQPKKTHKKNDSGFCEELFSPIPIKSKSKNIINKKISLSASLYPSCLELSNTPKKSTAIRFSKKGRLVYNDDPKLNAWFKAPLAIALKWKGFAPEAQFRNLCHTTSKSTKVGANKNTCNTFVNATESGFTHEAIIEKFVKLECDAIYLEARAKVIARRWAAKRNAVLNAKKRIDVIKNGRKSMTTRDSVDVKFEFEEKLGWKKIEAFRKLNSQAPVVDTKIVVDIEFYLDELEGWSRIDTIKSELSQYKNTDTSDNRKSNCDR</sequence>
<protein>
    <submittedName>
        <fullName evidence="1">12213_t:CDS:1</fullName>
    </submittedName>
</protein>
<name>A0A9N8ZS29_9GLOM</name>
<evidence type="ECO:0000313" key="1">
    <source>
        <dbReference type="EMBL" id="CAG8504942.1"/>
    </source>
</evidence>
<proteinExistence type="predicted"/>
<dbReference type="OrthoDB" id="2462643at2759"/>
<comment type="caution">
    <text evidence="1">The sequence shown here is derived from an EMBL/GenBank/DDBJ whole genome shotgun (WGS) entry which is preliminary data.</text>
</comment>